<evidence type="ECO:0000256" key="5">
    <source>
        <dbReference type="HAMAP-Rule" id="MF_01114"/>
    </source>
</evidence>
<dbReference type="PANTHER" id="PTHR33602:SF1">
    <property type="entry name" value="REGULATORY PROTEIN RECX FAMILY PROTEIN"/>
    <property type="match status" value="1"/>
</dbReference>
<feature type="domain" description="RecX second three-helical" evidence="6">
    <location>
        <begin position="87"/>
        <end position="128"/>
    </location>
</feature>
<accession>S5TJL1</accession>
<dbReference type="EMBL" id="CP003924">
    <property type="protein sequence ID" value="AGS35041.1"/>
    <property type="molecule type" value="Genomic_DNA"/>
</dbReference>
<dbReference type="Pfam" id="PF02631">
    <property type="entry name" value="RecX_HTH2"/>
    <property type="match status" value="1"/>
</dbReference>
<comment type="function">
    <text evidence="5">Modulates RecA activity.</text>
</comment>
<dbReference type="STRING" id="1224163.B841_07840"/>
<dbReference type="Gene3D" id="1.10.10.10">
    <property type="entry name" value="Winged helix-like DNA-binding domain superfamily/Winged helix DNA-binding domain"/>
    <property type="match status" value="2"/>
</dbReference>
<feature type="domain" description="RecX first three-helical" evidence="7">
    <location>
        <begin position="43"/>
        <end position="80"/>
    </location>
</feature>
<name>S5TJL1_9CORY</name>
<evidence type="ECO:0000313" key="8">
    <source>
        <dbReference type="EMBL" id="AGS35041.1"/>
    </source>
</evidence>
<dbReference type="KEGG" id="cmd:B841_07840"/>
<dbReference type="NCBIfam" id="NF001059">
    <property type="entry name" value="PRK00117.4-3"/>
    <property type="match status" value="1"/>
</dbReference>
<dbReference type="PANTHER" id="PTHR33602">
    <property type="entry name" value="REGULATORY PROTEIN RECX FAMILY PROTEIN"/>
    <property type="match status" value="1"/>
</dbReference>
<organism evidence="8 9">
    <name type="scientific">Corynebacterium maris DSM 45190</name>
    <dbReference type="NCBI Taxonomy" id="1224163"/>
    <lineage>
        <taxon>Bacteria</taxon>
        <taxon>Bacillati</taxon>
        <taxon>Actinomycetota</taxon>
        <taxon>Actinomycetes</taxon>
        <taxon>Mycobacteriales</taxon>
        <taxon>Corynebacteriaceae</taxon>
        <taxon>Corynebacterium</taxon>
    </lineage>
</organism>
<dbReference type="GO" id="GO:0006282">
    <property type="term" value="P:regulation of DNA repair"/>
    <property type="evidence" value="ECO:0007669"/>
    <property type="project" value="UniProtKB-UniRule"/>
</dbReference>
<dbReference type="AlphaFoldDB" id="S5TJL1"/>
<dbReference type="OrthoDB" id="5244465at2"/>
<evidence type="ECO:0000256" key="2">
    <source>
        <dbReference type="ARBA" id="ARBA00009695"/>
    </source>
</evidence>
<dbReference type="HAMAP" id="MF_01114">
    <property type="entry name" value="RecX"/>
    <property type="match status" value="1"/>
</dbReference>
<dbReference type="eggNOG" id="COG2137">
    <property type="taxonomic scope" value="Bacteria"/>
</dbReference>
<comment type="subcellular location">
    <subcellularLocation>
        <location evidence="1 5">Cytoplasm</location>
    </subcellularLocation>
</comment>
<dbReference type="Proteomes" id="UP000015388">
    <property type="component" value="Chromosome"/>
</dbReference>
<dbReference type="InterPro" id="IPR036388">
    <property type="entry name" value="WH-like_DNA-bd_sf"/>
</dbReference>
<evidence type="ECO:0000256" key="1">
    <source>
        <dbReference type="ARBA" id="ARBA00004496"/>
    </source>
</evidence>
<dbReference type="InterPro" id="IPR003783">
    <property type="entry name" value="Regulatory_RecX"/>
</dbReference>
<dbReference type="GO" id="GO:0005737">
    <property type="term" value="C:cytoplasm"/>
    <property type="evidence" value="ECO:0007669"/>
    <property type="project" value="UniProtKB-SubCell"/>
</dbReference>
<dbReference type="InterPro" id="IPR053924">
    <property type="entry name" value="RecX_HTH_2nd"/>
</dbReference>
<evidence type="ECO:0000313" key="9">
    <source>
        <dbReference type="Proteomes" id="UP000015388"/>
    </source>
</evidence>
<dbReference type="HOGENOM" id="CLU_066607_0_2_11"/>
<gene>
    <name evidence="5 8" type="primary">recX</name>
    <name evidence="8" type="ORF">B841_07840</name>
</gene>
<proteinExistence type="inferred from homology"/>
<evidence type="ECO:0000259" key="6">
    <source>
        <dbReference type="Pfam" id="PF02631"/>
    </source>
</evidence>
<protein>
    <recommendedName>
        <fullName evidence="3 5">Regulatory protein RecX</fullName>
    </recommendedName>
</protein>
<reference evidence="8 9" key="1">
    <citation type="submission" date="2012-11" db="EMBL/GenBank/DDBJ databases">
        <title>The complete genome sequence of Corynebacterium maris Coryn-1 (=DSM 45190).</title>
        <authorList>
            <person name="Schaffert L."/>
            <person name="Albersmeier A."/>
            <person name="Kalinowski J."/>
            <person name="Ruckert C."/>
        </authorList>
    </citation>
    <scope>NUCLEOTIDE SEQUENCE [LARGE SCALE GENOMIC DNA]</scope>
    <source>
        <strain evidence="9">Coryn-1</strain>
    </source>
</reference>
<dbReference type="RefSeq" id="WP_020934974.1">
    <property type="nucleotide sequence ID" value="NC_021915.1"/>
</dbReference>
<comment type="similarity">
    <text evidence="2 5">Belongs to the RecX family.</text>
</comment>
<evidence type="ECO:0000256" key="4">
    <source>
        <dbReference type="ARBA" id="ARBA00022490"/>
    </source>
</evidence>
<dbReference type="Pfam" id="PF21982">
    <property type="entry name" value="RecX_HTH1"/>
    <property type="match status" value="1"/>
</dbReference>
<evidence type="ECO:0000256" key="3">
    <source>
        <dbReference type="ARBA" id="ARBA00018111"/>
    </source>
</evidence>
<sequence>MTSNTPDPEKIAQLRESLAQYASGEGGGFFDREAEEAKAQVRKRALGLLDQRARSREELRGRLIDAEFDPGVVDEVLDDLQRSRLIDDATFAHEWVRQRHARRGKSARVLDRELREKGVDAALRADALEQIDQSDEEATARTFAEKKARAVKTAPVDRDDYNRQLRRVVGVLARRGFDGGMSMRLAREALDARIAELD</sequence>
<dbReference type="InterPro" id="IPR053926">
    <property type="entry name" value="RecX_HTH_1st"/>
</dbReference>
<keyword evidence="4 5" id="KW-0963">Cytoplasm</keyword>
<dbReference type="PATRIC" id="fig|1224163.3.peg.1573"/>
<keyword evidence="9" id="KW-1185">Reference proteome</keyword>
<evidence type="ECO:0000259" key="7">
    <source>
        <dbReference type="Pfam" id="PF21982"/>
    </source>
</evidence>